<name>A0A3E0HLA6_9PSEU</name>
<organism evidence="2 3">
    <name type="scientific">Kutzneria buriramensis</name>
    <dbReference type="NCBI Taxonomy" id="1045776"/>
    <lineage>
        <taxon>Bacteria</taxon>
        <taxon>Bacillati</taxon>
        <taxon>Actinomycetota</taxon>
        <taxon>Actinomycetes</taxon>
        <taxon>Pseudonocardiales</taxon>
        <taxon>Pseudonocardiaceae</taxon>
        <taxon>Kutzneria</taxon>
    </lineage>
</organism>
<sequence>MLLAGCAAQSTPPELTAGSGHPVTATCPSRQISPNTVTLVDFKAVWVLRCPFRINGSPQITERADGPADELVRQLRMPSEPTPADAVCAAQAIQLEFFALVDADGEAVEPDVPTYACGQPHKGVLDALASLRFRQVSGNGWTGRRTRPSMGR</sequence>
<feature type="region of interest" description="Disordered" evidence="1">
    <location>
        <begin position="1"/>
        <end position="22"/>
    </location>
</feature>
<comment type="caution">
    <text evidence="2">The sequence shown here is derived from an EMBL/GenBank/DDBJ whole genome shotgun (WGS) entry which is preliminary data.</text>
</comment>
<protein>
    <submittedName>
        <fullName evidence="2">Uncharacterized protein</fullName>
    </submittedName>
</protein>
<dbReference type="AlphaFoldDB" id="A0A3E0HLA6"/>
<dbReference type="EMBL" id="QUNO01000006">
    <property type="protein sequence ID" value="REH47211.1"/>
    <property type="molecule type" value="Genomic_DNA"/>
</dbReference>
<proteinExistence type="predicted"/>
<gene>
    <name evidence="2" type="ORF">BCF44_106376</name>
</gene>
<evidence type="ECO:0000313" key="3">
    <source>
        <dbReference type="Proteomes" id="UP000256269"/>
    </source>
</evidence>
<evidence type="ECO:0000313" key="2">
    <source>
        <dbReference type="EMBL" id="REH47211.1"/>
    </source>
</evidence>
<reference evidence="2 3" key="1">
    <citation type="submission" date="2018-08" db="EMBL/GenBank/DDBJ databases">
        <title>Genomic Encyclopedia of Archaeal and Bacterial Type Strains, Phase II (KMG-II): from individual species to whole genera.</title>
        <authorList>
            <person name="Goeker M."/>
        </authorList>
    </citation>
    <scope>NUCLEOTIDE SEQUENCE [LARGE SCALE GENOMIC DNA]</scope>
    <source>
        <strain evidence="2 3">DSM 45791</strain>
    </source>
</reference>
<keyword evidence="3" id="KW-1185">Reference proteome</keyword>
<accession>A0A3E0HLA6</accession>
<evidence type="ECO:0000256" key="1">
    <source>
        <dbReference type="SAM" id="MobiDB-lite"/>
    </source>
</evidence>
<dbReference type="Proteomes" id="UP000256269">
    <property type="component" value="Unassembled WGS sequence"/>
</dbReference>